<keyword evidence="2" id="KW-1185">Reference proteome</keyword>
<reference evidence="1" key="1">
    <citation type="submission" date="2023-09" db="EMBL/GenBank/DDBJ databases">
        <title>Vallitalea sediminicola and Vallitalea maricola sp. nov., anaerobic bacteria isolated from marine sediment.</title>
        <authorList>
            <person name="Hirano S."/>
            <person name="Maeda A."/>
            <person name="Terahara T."/>
            <person name="Mori K."/>
            <person name="Hamada M."/>
            <person name="Matsumoto R."/>
            <person name="Kobayashi T."/>
        </authorList>
    </citation>
    <scope>NUCLEOTIDE SEQUENCE</scope>
    <source>
        <strain evidence="1">AN17-2</strain>
    </source>
</reference>
<name>A0ACB5UNT7_9FIRM</name>
<evidence type="ECO:0000313" key="2">
    <source>
        <dbReference type="Proteomes" id="UP001374599"/>
    </source>
</evidence>
<comment type="caution">
    <text evidence="1">The sequence shown here is derived from an EMBL/GenBank/DDBJ whole genome shotgun (WGS) entry which is preliminary data.</text>
</comment>
<dbReference type="Proteomes" id="UP001374599">
    <property type="component" value="Unassembled WGS sequence"/>
</dbReference>
<dbReference type="EMBL" id="BTPU01000070">
    <property type="protein sequence ID" value="GMQ64441.1"/>
    <property type="molecule type" value="Genomic_DNA"/>
</dbReference>
<protein>
    <submittedName>
        <fullName evidence="1">Uncharacterized protein</fullName>
    </submittedName>
</protein>
<sequence length="135" mass="15435">MSFEQINNEDSKRPEGRNCILVYGYNSEEISMIKKFSLDRGIDECVIVTDDMLGNKIKDIIDNNIIPVKYKTGVKSKTIVFNALSNKEVHSFINLFKDTGLKKPIYAVATPTSVKWQFGELIKELIKEKMSMSKH</sequence>
<evidence type="ECO:0000313" key="1">
    <source>
        <dbReference type="EMBL" id="GMQ64441.1"/>
    </source>
</evidence>
<proteinExistence type="predicted"/>
<gene>
    <name evidence="1" type="ORF">AN2V17_36780</name>
</gene>
<accession>A0ACB5UNT7</accession>
<organism evidence="1 2">
    <name type="scientific">Vallitalea maricola</name>
    <dbReference type="NCBI Taxonomy" id="3074433"/>
    <lineage>
        <taxon>Bacteria</taxon>
        <taxon>Bacillati</taxon>
        <taxon>Bacillota</taxon>
        <taxon>Clostridia</taxon>
        <taxon>Lachnospirales</taxon>
        <taxon>Vallitaleaceae</taxon>
        <taxon>Vallitalea</taxon>
    </lineage>
</organism>